<reference evidence="7" key="1">
    <citation type="submission" date="2021-06" db="EMBL/GenBank/DDBJ databases">
        <authorList>
            <person name="Kallberg Y."/>
            <person name="Tangrot J."/>
            <person name="Rosling A."/>
        </authorList>
    </citation>
    <scope>NUCLEOTIDE SEQUENCE</scope>
    <source>
        <strain evidence="7">BR232B</strain>
    </source>
</reference>
<evidence type="ECO:0000256" key="4">
    <source>
        <dbReference type="ARBA" id="ARBA00023163"/>
    </source>
</evidence>
<comment type="subcellular location">
    <subcellularLocation>
        <location evidence="1">Nucleus</location>
    </subcellularLocation>
</comment>
<comment type="similarity">
    <text evidence="2">Belongs to the Mediator complex subunit 22 family.</text>
</comment>
<dbReference type="AlphaFoldDB" id="A0A9N9B1I5"/>
<dbReference type="PANTHER" id="PTHR12434">
    <property type="entry name" value="MEDIATOR OF RNA POLYMERASE II TRANSCRIPTION SUBUNIT 22"/>
    <property type="match status" value="1"/>
</dbReference>
<keyword evidence="5" id="KW-0539">Nucleus</keyword>
<gene>
    <name evidence="7" type="ORF">PBRASI_LOCUS4949</name>
</gene>
<dbReference type="Pfam" id="PF06179">
    <property type="entry name" value="Med22"/>
    <property type="match status" value="1"/>
</dbReference>
<keyword evidence="3" id="KW-0805">Transcription regulation</keyword>
<comment type="caution">
    <text evidence="7">The sequence shown here is derived from an EMBL/GenBank/DDBJ whole genome shotgun (WGS) entry which is preliminary data.</text>
</comment>
<name>A0A9N9B1I5_9GLOM</name>
<dbReference type="PANTHER" id="PTHR12434:SF6">
    <property type="entry name" value="MEDIATOR OF RNA POLYMERASE II TRANSCRIPTION SUBUNIT 22"/>
    <property type="match status" value="1"/>
</dbReference>
<accession>A0A9N9B1I5</accession>
<dbReference type="GO" id="GO:0003712">
    <property type="term" value="F:transcription coregulator activity"/>
    <property type="evidence" value="ECO:0007669"/>
    <property type="project" value="InterPro"/>
</dbReference>
<proteinExistence type="inferred from homology"/>
<dbReference type="InterPro" id="IPR009332">
    <property type="entry name" value="Med22"/>
</dbReference>
<dbReference type="EMBL" id="CAJVPI010000542">
    <property type="protein sequence ID" value="CAG8548304.1"/>
    <property type="molecule type" value="Genomic_DNA"/>
</dbReference>
<dbReference type="OrthoDB" id="203279at2759"/>
<evidence type="ECO:0000256" key="5">
    <source>
        <dbReference type="ARBA" id="ARBA00023242"/>
    </source>
</evidence>
<keyword evidence="8" id="KW-1185">Reference proteome</keyword>
<evidence type="ECO:0000256" key="6">
    <source>
        <dbReference type="SAM" id="Coils"/>
    </source>
</evidence>
<dbReference type="GO" id="GO:0016592">
    <property type="term" value="C:mediator complex"/>
    <property type="evidence" value="ECO:0007669"/>
    <property type="project" value="InterPro"/>
</dbReference>
<feature type="coiled-coil region" evidence="6">
    <location>
        <begin position="140"/>
        <end position="167"/>
    </location>
</feature>
<keyword evidence="6" id="KW-0175">Coiled coil</keyword>
<organism evidence="7 8">
    <name type="scientific">Paraglomus brasilianum</name>
    <dbReference type="NCBI Taxonomy" id="144538"/>
    <lineage>
        <taxon>Eukaryota</taxon>
        <taxon>Fungi</taxon>
        <taxon>Fungi incertae sedis</taxon>
        <taxon>Mucoromycota</taxon>
        <taxon>Glomeromycotina</taxon>
        <taxon>Glomeromycetes</taxon>
        <taxon>Paraglomerales</taxon>
        <taxon>Paraglomeraceae</taxon>
        <taxon>Paraglomus</taxon>
    </lineage>
</organism>
<evidence type="ECO:0000313" key="7">
    <source>
        <dbReference type="EMBL" id="CAG8548304.1"/>
    </source>
</evidence>
<keyword evidence="4" id="KW-0804">Transcription</keyword>
<dbReference type="Proteomes" id="UP000789739">
    <property type="component" value="Unassembled WGS sequence"/>
</dbReference>
<evidence type="ECO:0000256" key="1">
    <source>
        <dbReference type="ARBA" id="ARBA00004123"/>
    </source>
</evidence>
<protein>
    <submittedName>
        <fullName evidence="7">2881_t:CDS:1</fullName>
    </submittedName>
</protein>
<dbReference type="GO" id="GO:0006357">
    <property type="term" value="P:regulation of transcription by RNA polymerase II"/>
    <property type="evidence" value="ECO:0007669"/>
    <property type="project" value="InterPro"/>
</dbReference>
<sequence length="184" mass="20702">MNRPAQTTRFATDAKTSSQQVVYATGNTTTTAASQQVYLARVEEEWNKRLDGEIEQLAASFREIIKVSGFTEFVRAPGADYDRQIEKDKYRNSLDGYVAELTAANIAKNCEALLTLTHELKTAFLLNDTETLMQYSQRRKKESTARKEKIKRKVLELNDELAEAIWEIESVLGGGKGESLGEVM</sequence>
<evidence type="ECO:0000256" key="2">
    <source>
        <dbReference type="ARBA" id="ARBA00005942"/>
    </source>
</evidence>
<evidence type="ECO:0000313" key="8">
    <source>
        <dbReference type="Proteomes" id="UP000789739"/>
    </source>
</evidence>
<evidence type="ECO:0000256" key="3">
    <source>
        <dbReference type="ARBA" id="ARBA00023015"/>
    </source>
</evidence>